<sequence>MIHIPHRLGIDIGKVIIDSARNDGTDTAFFSDNFLRTTALPGAFETIGKFVAQFEPENVFLISKCGLRVQEKSLAWLAHHNFWKQTGMNPQAYRFCLRRPEKAGICKALGITHFIDDRAEILVSMQGIVTHRYIFNPSDKELRRYANHLQGEQIVRSWTELEPLVLGTL</sequence>
<comment type="caution">
    <text evidence="1">The sequence shown here is derived from an EMBL/GenBank/DDBJ whole genome shotgun (WGS) entry which is preliminary data.</text>
</comment>
<name>A0A1F7W3P2_9BACT</name>
<accession>A0A1F7W3P2</accession>
<reference evidence="1 2" key="1">
    <citation type="journal article" date="2016" name="Nat. Commun.">
        <title>Thousands of microbial genomes shed light on interconnected biogeochemical processes in an aquifer system.</title>
        <authorList>
            <person name="Anantharaman K."/>
            <person name="Brown C.T."/>
            <person name="Hug L.A."/>
            <person name="Sharon I."/>
            <person name="Castelle C.J."/>
            <person name="Probst A.J."/>
            <person name="Thomas B.C."/>
            <person name="Singh A."/>
            <person name="Wilkins M.J."/>
            <person name="Karaoz U."/>
            <person name="Brodie E.L."/>
            <person name="Williams K.H."/>
            <person name="Hubbard S.S."/>
            <person name="Banfield J.F."/>
        </authorList>
    </citation>
    <scope>NUCLEOTIDE SEQUENCE [LARGE SCALE GENOMIC DNA]</scope>
</reference>
<dbReference type="Proteomes" id="UP000177331">
    <property type="component" value="Unassembled WGS sequence"/>
</dbReference>
<evidence type="ECO:0000313" key="1">
    <source>
        <dbReference type="EMBL" id="OGL97360.1"/>
    </source>
</evidence>
<organism evidence="1 2">
    <name type="scientific">Candidatus Uhrbacteria bacterium RIFOXYB2_FULL_45_11</name>
    <dbReference type="NCBI Taxonomy" id="1802421"/>
    <lineage>
        <taxon>Bacteria</taxon>
        <taxon>Candidatus Uhriibacteriota</taxon>
    </lineage>
</organism>
<gene>
    <name evidence="1" type="ORF">A2318_02755</name>
</gene>
<evidence type="ECO:0000313" key="2">
    <source>
        <dbReference type="Proteomes" id="UP000177331"/>
    </source>
</evidence>
<dbReference type="EMBL" id="MGFD01000050">
    <property type="protein sequence ID" value="OGL97360.1"/>
    <property type="molecule type" value="Genomic_DNA"/>
</dbReference>
<proteinExistence type="predicted"/>
<protein>
    <submittedName>
        <fullName evidence="1">Uncharacterized protein</fullName>
    </submittedName>
</protein>
<dbReference type="AlphaFoldDB" id="A0A1F7W3P2"/>